<dbReference type="PROSITE" id="PS00234">
    <property type="entry name" value="GAS_VESICLE_A_1"/>
    <property type="match status" value="1"/>
</dbReference>
<keyword evidence="1 4" id="KW-0304">Gas vesicle</keyword>
<sequence>MTVAATGGGRRSGGGYLSRPAPSGLADVIDSILDKGLVIDAYVRVSLVGIELLTIDARIVVASVDTYLHFAEATNRLDLYEKSKDLPEVISEMTESGAAGKSRGILTGAKQALFGSDNNDNQDQDEEPEEQYEERPRRRRPAKKAVARRRRDEE</sequence>
<organism evidence="7 8">
    <name type="scientific">Kribbella jejuensis</name>
    <dbReference type="NCBI Taxonomy" id="236068"/>
    <lineage>
        <taxon>Bacteria</taxon>
        <taxon>Bacillati</taxon>
        <taxon>Actinomycetota</taxon>
        <taxon>Actinomycetes</taxon>
        <taxon>Propionibacteriales</taxon>
        <taxon>Kribbellaceae</taxon>
        <taxon>Kribbella</taxon>
    </lineage>
</organism>
<dbReference type="RefSeq" id="WP_141858258.1">
    <property type="nucleotide sequence ID" value="NZ_BAAAKA010000025.1"/>
</dbReference>
<comment type="function">
    <text evidence="4 5">Gas vesicles are hollow, gas filled proteinaceous nanostructures found in some microorganisms. During planktonic growth they allow positioning of the organism at a favorable depth for light or nutrient acquisition. GvpA forms the protein shell.</text>
</comment>
<feature type="compositionally biased region" description="Basic residues" evidence="6">
    <location>
        <begin position="137"/>
        <end position="154"/>
    </location>
</feature>
<dbReference type="EMBL" id="VFMM01000002">
    <property type="protein sequence ID" value="TQJ11295.1"/>
    <property type="molecule type" value="Genomic_DNA"/>
</dbReference>
<evidence type="ECO:0000256" key="3">
    <source>
        <dbReference type="ARBA" id="ARBA00035646"/>
    </source>
</evidence>
<gene>
    <name evidence="4" type="primary">gvpA</name>
    <name evidence="7" type="ORF">FB475_4206</name>
</gene>
<reference evidence="7 8" key="1">
    <citation type="submission" date="2019-06" db="EMBL/GenBank/DDBJ databases">
        <title>Sequencing the genomes of 1000 actinobacteria strains.</title>
        <authorList>
            <person name="Klenk H.-P."/>
        </authorList>
    </citation>
    <scope>NUCLEOTIDE SEQUENCE [LARGE SCALE GENOMIC DNA]</scope>
    <source>
        <strain evidence="7 8">DSM 17305</strain>
    </source>
</reference>
<dbReference type="OrthoDB" id="284387at2"/>
<dbReference type="InterPro" id="IPR050530">
    <property type="entry name" value="GvpA"/>
</dbReference>
<comment type="subcellular location">
    <subcellularLocation>
        <location evidence="2 4 5">Gas vesicle shell</location>
    </subcellularLocation>
</comment>
<comment type="similarity">
    <text evidence="3 4 5">Belongs to the gas vesicle GvpA family.</text>
</comment>
<dbReference type="PROSITE" id="PS00669">
    <property type="entry name" value="GAS_VESICLE_A_2"/>
    <property type="match status" value="1"/>
</dbReference>
<dbReference type="InterPro" id="IPR018493">
    <property type="entry name" value="GvpA-like_CS"/>
</dbReference>
<dbReference type="AlphaFoldDB" id="A0A542E7J3"/>
<proteinExistence type="inferred from homology"/>
<dbReference type="GO" id="GO:0012506">
    <property type="term" value="C:vesicle membrane"/>
    <property type="evidence" value="ECO:0007669"/>
    <property type="project" value="InterPro"/>
</dbReference>
<accession>A0A542E7J3</accession>
<keyword evidence="8" id="KW-1185">Reference proteome</keyword>
<dbReference type="Proteomes" id="UP000316298">
    <property type="component" value="Unassembled WGS sequence"/>
</dbReference>
<comment type="subunit">
    <text evidence="4 5">The gas vesicle shell is 2 nm thick and consists of a single layer of this protein. It forms helical ribs nearly perpendicular to the long axis of the vesicle.</text>
</comment>
<dbReference type="NCBIfam" id="NF006872">
    <property type="entry name" value="PRK09368.1"/>
    <property type="match status" value="1"/>
</dbReference>
<dbReference type="GO" id="GO:0033172">
    <property type="term" value="C:gas vesicle shell"/>
    <property type="evidence" value="ECO:0007669"/>
    <property type="project" value="UniProtKB-UniRule"/>
</dbReference>
<feature type="region of interest" description="Disordered" evidence="6">
    <location>
        <begin position="110"/>
        <end position="154"/>
    </location>
</feature>
<evidence type="ECO:0000313" key="7">
    <source>
        <dbReference type="EMBL" id="TQJ11295.1"/>
    </source>
</evidence>
<dbReference type="InterPro" id="IPR047870">
    <property type="entry name" value="Gas_vesicle_GvpA"/>
</dbReference>
<feature type="compositionally biased region" description="Acidic residues" evidence="6">
    <location>
        <begin position="120"/>
        <end position="132"/>
    </location>
</feature>
<evidence type="ECO:0000256" key="1">
    <source>
        <dbReference type="ARBA" id="ARBA00022987"/>
    </source>
</evidence>
<evidence type="ECO:0000313" key="8">
    <source>
        <dbReference type="Proteomes" id="UP000316298"/>
    </source>
</evidence>
<dbReference type="Pfam" id="PF00741">
    <property type="entry name" value="Gas_vesicle"/>
    <property type="match status" value="1"/>
</dbReference>
<protein>
    <recommendedName>
        <fullName evidence="4">Gas vesicle protein A</fullName>
        <shortName evidence="4">GVP</shortName>
    </recommendedName>
</protein>
<name>A0A542E7J3_9ACTN</name>
<dbReference type="PANTHER" id="PTHR35344">
    <property type="entry name" value="GAS VESICLE STRUCTURAL PROTEIN 2-RELATED"/>
    <property type="match status" value="1"/>
</dbReference>
<evidence type="ECO:0000256" key="6">
    <source>
        <dbReference type="SAM" id="MobiDB-lite"/>
    </source>
</evidence>
<dbReference type="GO" id="GO:0005198">
    <property type="term" value="F:structural molecule activity"/>
    <property type="evidence" value="ECO:0007669"/>
    <property type="project" value="InterPro"/>
</dbReference>
<dbReference type="HAMAP" id="MF_00576">
    <property type="entry name" value="Gas_vesicle_A"/>
    <property type="match status" value="1"/>
</dbReference>
<evidence type="ECO:0000256" key="5">
    <source>
        <dbReference type="RuleBase" id="RU000632"/>
    </source>
</evidence>
<evidence type="ECO:0000256" key="4">
    <source>
        <dbReference type="HAMAP-Rule" id="MF_00576"/>
    </source>
</evidence>
<comment type="caution">
    <text evidence="7">The sequence shown here is derived from an EMBL/GenBank/DDBJ whole genome shotgun (WGS) entry which is preliminary data.</text>
</comment>
<dbReference type="InterPro" id="IPR000638">
    <property type="entry name" value="Gas-vesicle_GvpA-like"/>
</dbReference>
<dbReference type="PANTHER" id="PTHR35344:SF4">
    <property type="entry name" value="GAS VESICLE PROTEIN A1"/>
    <property type="match status" value="1"/>
</dbReference>
<evidence type="ECO:0000256" key="2">
    <source>
        <dbReference type="ARBA" id="ARBA00035629"/>
    </source>
</evidence>